<gene>
    <name evidence="1" type="ORF">F0238_16165</name>
</gene>
<dbReference type="RefSeq" id="WP_039951322.1">
    <property type="nucleotide sequence ID" value="NZ_CP156658.1"/>
</dbReference>
<proteinExistence type="predicted"/>
<comment type="caution">
    <text evidence="1">The sequence shown here is derived from an EMBL/GenBank/DDBJ whole genome shotgun (WGS) entry which is preliminary data.</text>
</comment>
<accession>A0AAP6ZU61</accession>
<dbReference type="Proteomes" id="UP000576645">
    <property type="component" value="Unassembled WGS sequence"/>
</dbReference>
<dbReference type="EMBL" id="VTXP01000008">
    <property type="protein sequence ID" value="NOJ24269.1"/>
    <property type="molecule type" value="Genomic_DNA"/>
</dbReference>
<sequence length="188" mass="22055">MLDDKLTITWLDFHSAPWRYAHPSWLPQWLLTSLNGTPSLNAMRCDLHQYFETNDKLGFAKDIELYRFLSFDSAQRTLYDDLVKQTLFGGNNPRLSDDQRKWCYGLSLAIQSGDITYHMASHHTPESIVHLTCQHWFFHSEPALWSRLKLLFPKNEVLRYNTEPLPQSVQRQIERLGRAITNKVILHA</sequence>
<name>A0AAP6ZU61_9VIBR</name>
<evidence type="ECO:0000313" key="1">
    <source>
        <dbReference type="EMBL" id="NOJ24269.1"/>
    </source>
</evidence>
<evidence type="ECO:0008006" key="3">
    <source>
        <dbReference type="Google" id="ProtNLM"/>
    </source>
</evidence>
<organism evidence="1 2">
    <name type="scientific">Vibrio coralliilyticus</name>
    <dbReference type="NCBI Taxonomy" id="190893"/>
    <lineage>
        <taxon>Bacteria</taxon>
        <taxon>Pseudomonadati</taxon>
        <taxon>Pseudomonadota</taxon>
        <taxon>Gammaproteobacteria</taxon>
        <taxon>Vibrionales</taxon>
        <taxon>Vibrionaceae</taxon>
        <taxon>Vibrio</taxon>
    </lineage>
</organism>
<protein>
    <recommendedName>
        <fullName evidence="3">Type III secretion protein</fullName>
    </recommendedName>
</protein>
<evidence type="ECO:0000313" key="2">
    <source>
        <dbReference type="Proteomes" id="UP000576645"/>
    </source>
</evidence>
<dbReference type="AlphaFoldDB" id="A0AAP6ZU61"/>
<reference evidence="1 2" key="1">
    <citation type="submission" date="2019-09" db="EMBL/GenBank/DDBJ databases">
        <title>Draft genome sequencing and comparative genomics of hatchery-associated Vibrios.</title>
        <authorList>
            <person name="Kehlet-Delgado H."/>
            <person name="Mueller R.S."/>
        </authorList>
    </citation>
    <scope>NUCLEOTIDE SEQUENCE [LARGE SCALE GENOMIC DNA]</scope>
    <source>
        <strain evidence="1 2">09-121-3</strain>
    </source>
</reference>